<proteinExistence type="predicted"/>
<dbReference type="OrthoDB" id="9799672at2"/>
<dbReference type="InterPro" id="IPR029063">
    <property type="entry name" value="SAM-dependent_MTases_sf"/>
</dbReference>
<dbReference type="Pfam" id="PF13578">
    <property type="entry name" value="Methyltransf_24"/>
    <property type="match status" value="1"/>
</dbReference>
<keyword evidence="2" id="KW-1185">Reference proteome</keyword>
<dbReference type="SUPFAM" id="SSF53335">
    <property type="entry name" value="S-adenosyl-L-methionine-dependent methyltransferases"/>
    <property type="match status" value="1"/>
</dbReference>
<protein>
    <submittedName>
        <fullName evidence="1">Class I SAM-dependent methyltransferase</fullName>
    </submittedName>
</protein>
<dbReference type="Proteomes" id="UP000305546">
    <property type="component" value="Unassembled WGS sequence"/>
</dbReference>
<dbReference type="RefSeq" id="WP_139098305.1">
    <property type="nucleotide sequence ID" value="NZ_VDFW01000017.1"/>
</dbReference>
<accession>A0A5C4M0M9</accession>
<name>A0A5C4M0M9_9PSEU</name>
<comment type="caution">
    <text evidence="1">The sequence shown here is derived from an EMBL/GenBank/DDBJ whole genome shotgun (WGS) entry which is preliminary data.</text>
</comment>
<evidence type="ECO:0000313" key="1">
    <source>
        <dbReference type="EMBL" id="TNC23992.1"/>
    </source>
</evidence>
<sequence>MDNQAKITQAIDLALIRELYREHAGALRDVRERQRALRQRRPGMKTQLDDLEAEVTYLLLRYFRPAKVVEIGSLHGWSTCWILHALADNCQGRLITMDLVDTAAWTVPGPLAAGRWEFRRGDARTLTTDWVADLDYLFIDADHRARFARWYLGDVFPRLRPGTPVSVHDVFHRARPLPLTEGAEVLRWLESSRTRWFTLARAKAAGAAAELNALRRDLGLTAAVHTGRDNPMIYFKLP</sequence>
<keyword evidence="1" id="KW-0808">Transferase</keyword>
<dbReference type="Gene3D" id="3.40.50.150">
    <property type="entry name" value="Vaccinia Virus protein VP39"/>
    <property type="match status" value="1"/>
</dbReference>
<gene>
    <name evidence="1" type="ORF">FG385_20075</name>
</gene>
<evidence type="ECO:0000313" key="2">
    <source>
        <dbReference type="Proteomes" id="UP000305546"/>
    </source>
</evidence>
<reference evidence="1 2" key="1">
    <citation type="submission" date="2019-06" db="EMBL/GenBank/DDBJ databases">
        <title>Amycolatopsis alkalitolerans sp. nov., isolated from Gastrodia elata Blume.</title>
        <authorList>
            <person name="Narsing Rao M.P."/>
            <person name="Li W.J."/>
        </authorList>
    </citation>
    <scope>NUCLEOTIDE SEQUENCE [LARGE SCALE GENOMIC DNA]</scope>
    <source>
        <strain evidence="1 2">SYSUP0005</strain>
    </source>
</reference>
<keyword evidence="1" id="KW-0489">Methyltransferase</keyword>
<dbReference type="GO" id="GO:0008168">
    <property type="term" value="F:methyltransferase activity"/>
    <property type="evidence" value="ECO:0007669"/>
    <property type="project" value="UniProtKB-KW"/>
</dbReference>
<dbReference type="AlphaFoldDB" id="A0A5C4M0M9"/>
<organism evidence="1 2">
    <name type="scientific">Amycolatopsis alkalitolerans</name>
    <dbReference type="NCBI Taxonomy" id="2547244"/>
    <lineage>
        <taxon>Bacteria</taxon>
        <taxon>Bacillati</taxon>
        <taxon>Actinomycetota</taxon>
        <taxon>Actinomycetes</taxon>
        <taxon>Pseudonocardiales</taxon>
        <taxon>Pseudonocardiaceae</taxon>
        <taxon>Amycolatopsis</taxon>
    </lineage>
</organism>
<dbReference type="EMBL" id="VDFW01000017">
    <property type="protein sequence ID" value="TNC23992.1"/>
    <property type="molecule type" value="Genomic_DNA"/>
</dbReference>
<dbReference type="GO" id="GO:0032259">
    <property type="term" value="P:methylation"/>
    <property type="evidence" value="ECO:0007669"/>
    <property type="project" value="UniProtKB-KW"/>
</dbReference>